<protein>
    <submittedName>
        <fullName evidence="2">Uncharacterized protein</fullName>
    </submittedName>
</protein>
<accession>A0A914RIN7</accession>
<dbReference type="Proteomes" id="UP000887564">
    <property type="component" value="Unplaced"/>
</dbReference>
<proteinExistence type="predicted"/>
<dbReference type="WBParaSite" id="PEQ_0000465201-mRNA-1">
    <property type="protein sequence ID" value="PEQ_0000465201-mRNA-1"/>
    <property type="gene ID" value="PEQ_0000465201"/>
</dbReference>
<evidence type="ECO:0000313" key="2">
    <source>
        <dbReference type="WBParaSite" id="PEQ_0000465201-mRNA-1"/>
    </source>
</evidence>
<organism evidence="1 2">
    <name type="scientific">Parascaris equorum</name>
    <name type="common">Equine roundworm</name>
    <dbReference type="NCBI Taxonomy" id="6256"/>
    <lineage>
        <taxon>Eukaryota</taxon>
        <taxon>Metazoa</taxon>
        <taxon>Ecdysozoa</taxon>
        <taxon>Nematoda</taxon>
        <taxon>Chromadorea</taxon>
        <taxon>Rhabditida</taxon>
        <taxon>Spirurina</taxon>
        <taxon>Ascaridomorpha</taxon>
        <taxon>Ascaridoidea</taxon>
        <taxon>Ascarididae</taxon>
        <taxon>Parascaris</taxon>
    </lineage>
</organism>
<evidence type="ECO:0000313" key="1">
    <source>
        <dbReference type="Proteomes" id="UP000887564"/>
    </source>
</evidence>
<reference evidence="2" key="1">
    <citation type="submission" date="2022-11" db="UniProtKB">
        <authorList>
            <consortium name="WormBaseParasite"/>
        </authorList>
    </citation>
    <scope>IDENTIFICATION</scope>
</reference>
<dbReference type="AlphaFoldDB" id="A0A914RIN7"/>
<sequence length="88" mass="9785">MNWKDIGEAKEVALKQALSAALSSAKLLEVLDVHFTKAKSLMKYTSVNRHQIIFLTAYFPQEIQPADLGMFLTRSGAEHFPCLSVVCS</sequence>
<keyword evidence="1" id="KW-1185">Reference proteome</keyword>
<name>A0A914RIN7_PAREQ</name>